<dbReference type="InterPro" id="IPR041679">
    <property type="entry name" value="DNA2/NAM7-like_C"/>
</dbReference>
<dbReference type="Proteomes" id="UP000234790">
    <property type="component" value="Chromosome"/>
</dbReference>
<evidence type="ECO:0000256" key="5">
    <source>
        <dbReference type="ARBA" id="ARBA00022840"/>
    </source>
</evidence>
<dbReference type="SUPFAM" id="SSF52540">
    <property type="entry name" value="P-loop containing nucleoside triphosphate hydrolases"/>
    <property type="match status" value="1"/>
</dbReference>
<keyword evidence="10" id="KW-1185">Reference proteome</keyword>
<feature type="coiled-coil region" evidence="6">
    <location>
        <begin position="848"/>
        <end position="875"/>
    </location>
</feature>
<dbReference type="CDD" id="cd17934">
    <property type="entry name" value="DEXXQc_Upf1-like"/>
    <property type="match status" value="1"/>
</dbReference>
<dbReference type="OrthoDB" id="9757917at2"/>
<dbReference type="RefSeq" id="WP_101780444.1">
    <property type="nucleotide sequence ID" value="NZ_CP025543.1"/>
</dbReference>
<sequence length="1286" mass="149033">MSNIIENNGVKEIVLDFSFLQNVQFKESPATLDQIIDQLDIKGVSTYLDFQNFLRNSMAKKSFICLLDDKTRQLSKKDTSKTSYNGIIRIELDSKNQSLLPEGTYLGFYVNIDTKNAALTISSIFMTRLKPVAQEFETIIQESQILLIRNQGQIKDDELIRRNVLNSSNISEIGKLLSTFEEEKEKWLNYLEFSEDLLMLERKKALPYLGAQATKVIRIDKNHFSNDLIEYEIKEFKSKSFKYLFVNSENILKSKGTTFDFTNVVTLDLLADDIEKVNKIKKTKDLSLVPIKRNKNITTTHELLKNIHDIFDFDFEKTNETQNIISLSTMLGTSEDTISFANYWSRNPKTIFLGERNEFETLLKENPNEMQNWFIQKICFEVEMDFEDSLLTVKNNLDYLSSGYIAYTGIGEDVLIERSKQVIKKISDGNTKNPYLVNYLFNTRLVELSEVSNDVEIKDDEFKFNLNNEQKDAVRKAVNTKDIFILQGPPGTGKTQVISEIINQLSKMNRKVLLSSQNHEAIKNVVDRLPIDPNLNKIRLTNQLNLKTQSANNYSPDRVLYNYYKAIGKKVFDDMNNDESSIREFYSYKNDLERLINANKSFHQNNTQIRSIQEKIDELNKQIISYKENNLEKIKSKNYLKEELINTDNLIEILNTKDFDATVNISEKLLECFKNSIEFELNNFIYMNLNFEPKDFSNIYSLIKEVANEVYFKNETFAEIKICKANVIKFRRNADFDLAEKEESKIAGLEQILKMDSKITELNSIFNNFVTSLKSLKLEIELSLQSESTVNVSEMDINKLEIEKNELTVTKNNLSENSGSNAKELRDLLKTVNQKFNLNLGLTDVDLEEQIKEELNKLEIKLKESKERKENFSDIYSEIIKYLNDNYKITDNFEEELASKDFSGQMFKDSQRYIQSILDNLVNVYSMTLTSTNLFRFNKDNFATKLGLEELNLRNMDVDVVIIDEASKATLLEILMPLIYGKALILVGDYRQLPPILKLQPSDVDDVNKYFGKEYNYNLMYELLDESAFKKLIGARNKTITTILKTQYRSHEQIMDVVNKFYDGNLKVESQVSEQKRHDLKITNHFGKDIIDSRSSVYWVDSTNNLRNETNFEQSEDFSTSLFNDLEIDLTKKLLEKINKAVEDKKTEIKPTVAIISFYGLHVNKLKREIKSNKFKNIEIVINTVDDFQGKEADYVIVNMVRNPEKLSTKSGRDFLKKYERINVAFSRARELLVIIGAQRAVNDITVKIPTVEDPNVSNSHQVYADIIAKLDFEGCLLQPSEIMED</sequence>
<evidence type="ECO:0000256" key="3">
    <source>
        <dbReference type="ARBA" id="ARBA00022801"/>
    </source>
</evidence>
<dbReference type="InterPro" id="IPR027417">
    <property type="entry name" value="P-loop_NTPase"/>
</dbReference>
<dbReference type="Pfam" id="PF13086">
    <property type="entry name" value="AAA_11"/>
    <property type="match status" value="2"/>
</dbReference>
<evidence type="ECO:0000259" key="8">
    <source>
        <dbReference type="Pfam" id="PF13087"/>
    </source>
</evidence>
<feature type="domain" description="DNA2/NAM7 helicase helicase" evidence="7">
    <location>
        <begin position="827"/>
        <end position="997"/>
    </location>
</feature>
<comment type="similarity">
    <text evidence="1">Belongs to the DNA2/NAM7 helicase family.</text>
</comment>
<dbReference type="Pfam" id="PF13087">
    <property type="entry name" value="AAA_12"/>
    <property type="match status" value="1"/>
</dbReference>
<feature type="domain" description="DNA2/NAM7 helicase helicase" evidence="7">
    <location>
        <begin position="465"/>
        <end position="632"/>
    </location>
</feature>
<accession>A0A2K9LTJ4</accession>
<protein>
    <submittedName>
        <fullName evidence="9">Superfamily I DNA/RNA helicase</fullName>
    </submittedName>
</protein>
<keyword evidence="4 9" id="KW-0347">Helicase</keyword>
<dbReference type="PANTHER" id="PTHR43788:SF8">
    <property type="entry name" value="DNA-BINDING PROTEIN SMUBP-2"/>
    <property type="match status" value="1"/>
</dbReference>
<dbReference type="Gene3D" id="3.40.50.300">
    <property type="entry name" value="P-loop containing nucleotide triphosphate hydrolases"/>
    <property type="match status" value="3"/>
</dbReference>
<keyword evidence="3" id="KW-0378">Hydrolase</keyword>
<dbReference type="KEGG" id="smoo:SMONO_v1c01410"/>
<keyword evidence="6" id="KW-0175">Coiled coil</keyword>
<evidence type="ECO:0000313" key="10">
    <source>
        <dbReference type="Proteomes" id="UP000234790"/>
    </source>
</evidence>
<evidence type="ECO:0000256" key="2">
    <source>
        <dbReference type="ARBA" id="ARBA00022741"/>
    </source>
</evidence>
<dbReference type="CDD" id="cd18808">
    <property type="entry name" value="SF1_C_Upf1"/>
    <property type="match status" value="1"/>
</dbReference>
<dbReference type="EMBL" id="CP025543">
    <property type="protein sequence ID" value="AUM62392.1"/>
    <property type="molecule type" value="Genomic_DNA"/>
</dbReference>
<dbReference type="InterPro" id="IPR050534">
    <property type="entry name" value="Coronavir_polyprotein_1ab"/>
</dbReference>
<dbReference type="GO" id="GO:0043139">
    <property type="term" value="F:5'-3' DNA helicase activity"/>
    <property type="evidence" value="ECO:0007669"/>
    <property type="project" value="TreeGrafter"/>
</dbReference>
<evidence type="ECO:0000313" key="9">
    <source>
        <dbReference type="EMBL" id="AUM62392.1"/>
    </source>
</evidence>
<name>A0A2K9LTJ4_SPISQ</name>
<feature type="coiled-coil region" evidence="6">
    <location>
        <begin position="602"/>
        <end position="629"/>
    </location>
</feature>
<evidence type="ECO:0000256" key="6">
    <source>
        <dbReference type="SAM" id="Coils"/>
    </source>
</evidence>
<dbReference type="GO" id="GO:0016787">
    <property type="term" value="F:hydrolase activity"/>
    <property type="evidence" value="ECO:0007669"/>
    <property type="project" value="UniProtKB-KW"/>
</dbReference>
<keyword evidence="5" id="KW-0067">ATP-binding</keyword>
<organism evidence="9 10">
    <name type="scientific">Spiroplasma monobiae MQ-1</name>
    <dbReference type="NCBI Taxonomy" id="1336748"/>
    <lineage>
        <taxon>Bacteria</taxon>
        <taxon>Bacillati</taxon>
        <taxon>Mycoplasmatota</taxon>
        <taxon>Mollicutes</taxon>
        <taxon>Entomoplasmatales</taxon>
        <taxon>Spiroplasmataceae</taxon>
        <taxon>Spiroplasma</taxon>
    </lineage>
</organism>
<feature type="domain" description="DNA2/NAM7 helicase-like C-terminal" evidence="8">
    <location>
        <begin position="1024"/>
        <end position="1239"/>
    </location>
</feature>
<evidence type="ECO:0000259" key="7">
    <source>
        <dbReference type="Pfam" id="PF13086"/>
    </source>
</evidence>
<proteinExistence type="inferred from homology"/>
<evidence type="ECO:0000256" key="4">
    <source>
        <dbReference type="ARBA" id="ARBA00022806"/>
    </source>
</evidence>
<evidence type="ECO:0000256" key="1">
    <source>
        <dbReference type="ARBA" id="ARBA00007913"/>
    </source>
</evidence>
<reference evidence="9 10" key="1">
    <citation type="submission" date="2017-12" db="EMBL/GenBank/DDBJ databases">
        <title>Complete genome sequence of Spiroplasma monobiae MQ-1 (ATCC 33825).</title>
        <authorList>
            <person name="Tsai Y.-M."/>
            <person name="Lo W.-S."/>
            <person name="Wu P.-S."/>
            <person name="Cho S.-T."/>
            <person name="Kuo C.-H."/>
        </authorList>
    </citation>
    <scope>NUCLEOTIDE SEQUENCE [LARGE SCALE GENOMIC DNA]</scope>
    <source>
        <strain evidence="9 10">MQ-1</strain>
    </source>
</reference>
<dbReference type="PANTHER" id="PTHR43788">
    <property type="entry name" value="DNA2/NAM7 HELICASE FAMILY MEMBER"/>
    <property type="match status" value="1"/>
</dbReference>
<keyword evidence="2" id="KW-0547">Nucleotide-binding</keyword>
<gene>
    <name evidence="9" type="ORF">SMONO_v1c01410</name>
</gene>
<dbReference type="InterPro" id="IPR047187">
    <property type="entry name" value="SF1_C_Upf1"/>
</dbReference>
<dbReference type="GO" id="GO:0005524">
    <property type="term" value="F:ATP binding"/>
    <property type="evidence" value="ECO:0007669"/>
    <property type="project" value="UniProtKB-KW"/>
</dbReference>
<dbReference type="InterPro" id="IPR041677">
    <property type="entry name" value="DNA2/NAM7_AAA_11"/>
</dbReference>